<reference evidence="2" key="1">
    <citation type="submission" date="2012-11" db="EMBL/GenBank/DDBJ databases">
        <title>The Vampirome: Transcriptome and Proteome Analysis of the Submandibular and Accessory Glands of the Vampire Bat and Vector of Human Rabies, Desmodus rotundus.</title>
        <authorList>
            <person name="Francischetti I.M.B."/>
            <person name="Assumpcao T.C.F."/>
            <person name="Ma D."/>
            <person name="Vicente E.C."/>
            <person name="Ribeiro J.M.C."/>
        </authorList>
    </citation>
    <scope>NUCLEOTIDE SEQUENCE</scope>
    <source>
        <tissue evidence="2">Salivary gland</tissue>
    </source>
</reference>
<organism evidence="2">
    <name type="scientific">Desmodus rotundus</name>
    <name type="common">Vampire bat</name>
    <dbReference type="NCBI Taxonomy" id="9430"/>
    <lineage>
        <taxon>Eukaryota</taxon>
        <taxon>Metazoa</taxon>
        <taxon>Chordata</taxon>
        <taxon>Craniata</taxon>
        <taxon>Vertebrata</taxon>
        <taxon>Euteleostomi</taxon>
        <taxon>Mammalia</taxon>
        <taxon>Eutheria</taxon>
        <taxon>Laurasiatheria</taxon>
        <taxon>Chiroptera</taxon>
        <taxon>Yangochiroptera</taxon>
        <taxon>Phyllostomidae</taxon>
        <taxon>Desmodontinae</taxon>
        <taxon>Desmodus</taxon>
    </lineage>
</organism>
<feature type="transmembrane region" description="Helical" evidence="1">
    <location>
        <begin position="12"/>
        <end position="37"/>
    </location>
</feature>
<evidence type="ECO:0000313" key="2">
    <source>
        <dbReference type="EMBL" id="JAA50358.1"/>
    </source>
</evidence>
<dbReference type="AlphaFoldDB" id="K9IQ08"/>
<dbReference type="EMBL" id="GABZ01003167">
    <property type="protein sequence ID" value="JAA50358.1"/>
    <property type="molecule type" value="mRNA"/>
</dbReference>
<proteinExistence type="evidence at transcript level"/>
<keyword evidence="1" id="KW-0472">Membrane</keyword>
<keyword evidence="1" id="KW-1133">Transmembrane helix</keyword>
<evidence type="ECO:0000256" key="1">
    <source>
        <dbReference type="SAM" id="Phobius"/>
    </source>
</evidence>
<accession>K9IQ08</accession>
<sequence length="79" mass="9065">PKVPTLKRTEASLSYVQCFLLSSSINALIFHIMGWILSGQSSYTFETWTATVPEIWFIIQHKKKCNSHSNCFSEQIQVI</sequence>
<protein>
    <submittedName>
        <fullName evidence="2">Uncharacterized protein</fullName>
    </submittedName>
</protein>
<feature type="non-terminal residue" evidence="2">
    <location>
        <position position="1"/>
    </location>
</feature>
<keyword evidence="1" id="KW-0812">Transmembrane</keyword>
<name>K9IQ08_DESRO</name>